<evidence type="ECO:0000313" key="2">
    <source>
        <dbReference type="Proteomes" id="UP000186601"/>
    </source>
</evidence>
<sequence>MPLSLSPSFPGAMELDNNKFAIVGFPQPQETGWAGIEEHLGKYDEGEMKVLNDNMHRVLISLKSQMTYNLVPGNLPRWTQVNL</sequence>
<comment type="caution">
    <text evidence="1">The sequence shown here is derived from an EMBL/GenBank/DDBJ whole genome shotgun (WGS) entry which is preliminary data.</text>
</comment>
<organism evidence="1 2">
    <name type="scientific">Hermanssonia centrifuga</name>
    <dbReference type="NCBI Taxonomy" id="98765"/>
    <lineage>
        <taxon>Eukaryota</taxon>
        <taxon>Fungi</taxon>
        <taxon>Dikarya</taxon>
        <taxon>Basidiomycota</taxon>
        <taxon>Agaricomycotina</taxon>
        <taxon>Agaricomycetes</taxon>
        <taxon>Polyporales</taxon>
        <taxon>Meruliaceae</taxon>
        <taxon>Hermanssonia</taxon>
    </lineage>
</organism>
<evidence type="ECO:0000313" key="1">
    <source>
        <dbReference type="EMBL" id="PSR85586.1"/>
    </source>
</evidence>
<dbReference type="EMBL" id="MLYV02000531">
    <property type="protein sequence ID" value="PSR85586.1"/>
    <property type="molecule type" value="Genomic_DNA"/>
</dbReference>
<proteinExistence type="predicted"/>
<keyword evidence="2" id="KW-1185">Reference proteome</keyword>
<gene>
    <name evidence="1" type="ORF">PHLCEN_2v5408</name>
</gene>
<dbReference type="Proteomes" id="UP000186601">
    <property type="component" value="Unassembled WGS sequence"/>
</dbReference>
<accession>A0A2R6P5C4</accession>
<name>A0A2R6P5C4_9APHY</name>
<reference evidence="1 2" key="1">
    <citation type="submission" date="2018-02" db="EMBL/GenBank/DDBJ databases">
        <title>Genome sequence of the basidiomycete white-rot fungus Phlebia centrifuga.</title>
        <authorList>
            <person name="Granchi Z."/>
            <person name="Peng M."/>
            <person name="de Vries R.P."/>
            <person name="Hilden K."/>
            <person name="Makela M.R."/>
            <person name="Grigoriev I."/>
            <person name="Riley R."/>
        </authorList>
    </citation>
    <scope>NUCLEOTIDE SEQUENCE [LARGE SCALE GENOMIC DNA]</scope>
    <source>
        <strain evidence="1 2">FBCC195</strain>
    </source>
</reference>
<protein>
    <submittedName>
        <fullName evidence="1">Uncharacterized protein</fullName>
    </submittedName>
</protein>
<dbReference type="AlphaFoldDB" id="A0A2R6P5C4"/>